<comment type="similarity">
    <text evidence="5">Belongs to the UPF0756 family.</text>
</comment>
<feature type="transmembrane region" description="Helical" evidence="5">
    <location>
        <begin position="84"/>
        <end position="103"/>
    </location>
</feature>
<dbReference type="PANTHER" id="PTHR38452:SF1">
    <property type="entry name" value="UPF0756 MEMBRANE PROTEIN YEAL"/>
    <property type="match status" value="1"/>
</dbReference>
<evidence type="ECO:0000256" key="4">
    <source>
        <dbReference type="ARBA" id="ARBA00023136"/>
    </source>
</evidence>
<evidence type="ECO:0000313" key="6">
    <source>
        <dbReference type="EMBL" id="SDN15404.1"/>
    </source>
</evidence>
<dbReference type="STRING" id="146817.SAMN04488502_11311"/>
<reference evidence="6 7" key="1">
    <citation type="submission" date="2016-10" db="EMBL/GenBank/DDBJ databases">
        <authorList>
            <person name="de Groot N.N."/>
        </authorList>
    </citation>
    <scope>NUCLEOTIDE SEQUENCE [LARGE SCALE GENOMIC DNA]</scope>
    <source>
        <strain evidence="6 7">DSM 1736</strain>
    </source>
</reference>
<keyword evidence="7" id="KW-1185">Reference proteome</keyword>
<accession>A0A1G9Z264</accession>
<feature type="transmembrane region" description="Helical" evidence="5">
    <location>
        <begin position="115"/>
        <end position="144"/>
    </location>
</feature>
<keyword evidence="4 5" id="KW-0472">Membrane</keyword>
<protein>
    <recommendedName>
        <fullName evidence="5">UPF0756 membrane protein SAMN04488502_11311</fullName>
    </recommendedName>
</protein>
<evidence type="ECO:0000256" key="2">
    <source>
        <dbReference type="ARBA" id="ARBA00022692"/>
    </source>
</evidence>
<dbReference type="EMBL" id="FNHB01000013">
    <property type="protein sequence ID" value="SDN15404.1"/>
    <property type="molecule type" value="Genomic_DNA"/>
</dbReference>
<dbReference type="InterPro" id="IPR007382">
    <property type="entry name" value="UPF0756_TM"/>
</dbReference>
<comment type="subcellular location">
    <subcellularLocation>
        <location evidence="5">Cell membrane</location>
        <topology evidence="5">Multi-pass membrane protein</topology>
    </subcellularLocation>
</comment>
<keyword evidence="1 5" id="KW-1003">Cell membrane</keyword>
<name>A0A1G9Z264_9FIRM</name>
<dbReference type="GO" id="GO:0005886">
    <property type="term" value="C:plasma membrane"/>
    <property type="evidence" value="ECO:0007669"/>
    <property type="project" value="UniProtKB-SubCell"/>
</dbReference>
<dbReference type="Proteomes" id="UP000214880">
    <property type="component" value="Unassembled WGS sequence"/>
</dbReference>
<feature type="transmembrane region" description="Helical" evidence="5">
    <location>
        <begin position="50"/>
        <end position="72"/>
    </location>
</feature>
<evidence type="ECO:0000256" key="1">
    <source>
        <dbReference type="ARBA" id="ARBA00022475"/>
    </source>
</evidence>
<dbReference type="OrthoDB" id="80306at2"/>
<dbReference type="HAMAP" id="MF_01874">
    <property type="entry name" value="UPF0756"/>
    <property type="match status" value="1"/>
</dbReference>
<gene>
    <name evidence="6" type="ORF">SAMN04488502_11311</name>
</gene>
<organism evidence="6 7">
    <name type="scientific">Dendrosporobacter quercicolus</name>
    <dbReference type="NCBI Taxonomy" id="146817"/>
    <lineage>
        <taxon>Bacteria</taxon>
        <taxon>Bacillati</taxon>
        <taxon>Bacillota</taxon>
        <taxon>Negativicutes</taxon>
        <taxon>Selenomonadales</taxon>
        <taxon>Sporomusaceae</taxon>
        <taxon>Dendrosporobacter</taxon>
    </lineage>
</organism>
<evidence type="ECO:0000256" key="5">
    <source>
        <dbReference type="HAMAP-Rule" id="MF_01874"/>
    </source>
</evidence>
<keyword evidence="3 5" id="KW-1133">Transmembrane helix</keyword>
<evidence type="ECO:0000313" key="7">
    <source>
        <dbReference type="Proteomes" id="UP000214880"/>
    </source>
</evidence>
<sequence length="151" mass="15699">MSWDYLPLLIVLCLGVLGNNSSVGIAAAVLLLLKLLGLTSWFEPLEQNGISIGVTILTIAILAPVAAGRITLANMAEVFKTTTGVIAIAVGIFVAWAGGRGAWFMKESPEVVTSLIIGTIAGVCFFNGIPVGPLIAGGLVYMLLSIAKLWS</sequence>
<keyword evidence="2 5" id="KW-0812">Transmembrane</keyword>
<evidence type="ECO:0000256" key="3">
    <source>
        <dbReference type="ARBA" id="ARBA00022989"/>
    </source>
</evidence>
<comment type="caution">
    <text evidence="5">Lacks conserved residue(s) required for the propagation of feature annotation.</text>
</comment>
<proteinExistence type="inferred from homology"/>
<dbReference type="RefSeq" id="WP_092074816.1">
    <property type="nucleotide sequence ID" value="NZ_FNHB01000013.1"/>
</dbReference>
<dbReference type="AlphaFoldDB" id="A0A1G9Z264"/>
<dbReference type="PANTHER" id="PTHR38452">
    <property type="entry name" value="UPF0756 MEMBRANE PROTEIN YEAL"/>
    <property type="match status" value="1"/>
</dbReference>
<dbReference type="Pfam" id="PF04284">
    <property type="entry name" value="DUF441"/>
    <property type="match status" value="1"/>
</dbReference>